<evidence type="ECO:0000313" key="2">
    <source>
        <dbReference type="EMBL" id="KIZ14256.1"/>
    </source>
</evidence>
<dbReference type="PATRIC" id="fig|1240678.4.peg.7387"/>
<feature type="signal peptide" evidence="1">
    <location>
        <begin position="1"/>
        <end position="25"/>
    </location>
</feature>
<proteinExistence type="predicted"/>
<keyword evidence="3" id="KW-1185">Reference proteome</keyword>
<comment type="caution">
    <text evidence="2">The sequence shown here is derived from an EMBL/GenBank/DDBJ whole genome shotgun (WGS) entry which is preliminary data.</text>
</comment>
<dbReference type="RefSeq" id="WP_030065914.1">
    <property type="nucleotide sequence ID" value="NZ_JRKI01000061.1"/>
</dbReference>
<feature type="chain" id="PRO_5038529345" description="ATP-binding protein" evidence="1">
    <location>
        <begin position="26"/>
        <end position="161"/>
    </location>
</feature>
<dbReference type="EMBL" id="JRKI01000061">
    <property type="protein sequence ID" value="KIZ14256.1"/>
    <property type="molecule type" value="Genomic_DNA"/>
</dbReference>
<keyword evidence="1" id="KW-0732">Signal</keyword>
<organism evidence="2 3">
    <name type="scientific">Streptomyces natalensis ATCC 27448</name>
    <dbReference type="NCBI Taxonomy" id="1240678"/>
    <lineage>
        <taxon>Bacteria</taxon>
        <taxon>Bacillati</taxon>
        <taxon>Actinomycetota</taxon>
        <taxon>Actinomycetes</taxon>
        <taxon>Kitasatosporales</taxon>
        <taxon>Streptomycetaceae</taxon>
        <taxon>Streptomyces</taxon>
    </lineage>
</organism>
<reference evidence="2 3" key="1">
    <citation type="submission" date="2014-09" db="EMBL/GenBank/DDBJ databases">
        <title>Draft genome sequence of Streptomyces natalensis ATCC 27448, producer of the antifungal pimaricin.</title>
        <authorList>
            <person name="Mendes M.V."/>
            <person name="Beites T."/>
            <person name="Pires S."/>
            <person name="Santos C.L."/>
            <person name="Moradas-Ferreira P."/>
        </authorList>
    </citation>
    <scope>NUCLEOTIDE SEQUENCE [LARGE SCALE GENOMIC DNA]</scope>
    <source>
        <strain evidence="2 3">ATCC 27448</strain>
    </source>
</reference>
<accession>A0A0D7CE26</accession>
<gene>
    <name evidence="2" type="ORF">SNA_34680</name>
</gene>
<dbReference type="AlphaFoldDB" id="A0A0D7CE26"/>
<sequence>MSLPVTRRIARAALLVAAGAAPVVAAAGSAEAVALPQAPGVGSFSALDTAGVSQPLKQGAVTGAGLVNEAGKQTAMTAVPTAVGAVSPVVSEVQPASAYGAKKATEAAAFAAKHSVSPEALAKKAQKAKAPKGTKVQGVPAQASLLGGLPTNAVNLPGLGN</sequence>
<dbReference type="Proteomes" id="UP000032458">
    <property type="component" value="Unassembled WGS sequence"/>
</dbReference>
<name>A0A0D7CE26_9ACTN</name>
<protein>
    <recommendedName>
        <fullName evidence="4">ATP-binding protein</fullName>
    </recommendedName>
</protein>
<evidence type="ECO:0000313" key="3">
    <source>
        <dbReference type="Proteomes" id="UP000032458"/>
    </source>
</evidence>
<evidence type="ECO:0000256" key="1">
    <source>
        <dbReference type="SAM" id="SignalP"/>
    </source>
</evidence>
<evidence type="ECO:0008006" key="4">
    <source>
        <dbReference type="Google" id="ProtNLM"/>
    </source>
</evidence>